<dbReference type="InterPro" id="IPR052513">
    <property type="entry name" value="Thioester_dehydratase-like"/>
</dbReference>
<dbReference type="PANTHER" id="PTHR34075">
    <property type="entry name" value="BLR3430 PROTEIN"/>
    <property type="match status" value="1"/>
</dbReference>
<protein>
    <recommendedName>
        <fullName evidence="5">OB-fold protein</fullName>
    </recommendedName>
</protein>
<dbReference type="Gene3D" id="6.10.30.10">
    <property type="match status" value="1"/>
</dbReference>
<evidence type="ECO:0000259" key="1">
    <source>
        <dbReference type="Pfam" id="PF01796"/>
    </source>
</evidence>
<evidence type="ECO:0000313" key="4">
    <source>
        <dbReference type="Proteomes" id="UP000287519"/>
    </source>
</evidence>
<dbReference type="InterPro" id="IPR002878">
    <property type="entry name" value="ChsH2_C"/>
</dbReference>
<dbReference type="InterPro" id="IPR022002">
    <property type="entry name" value="ChsH2_Znr"/>
</dbReference>
<dbReference type="AlphaFoldDB" id="A0A402CG24"/>
<dbReference type="Proteomes" id="UP000287519">
    <property type="component" value="Unassembled WGS sequence"/>
</dbReference>
<dbReference type="Pfam" id="PF12172">
    <property type="entry name" value="zf-ChsH2"/>
    <property type="match status" value="1"/>
</dbReference>
<dbReference type="EMBL" id="BHYM01000060">
    <property type="protein sequence ID" value="GCE42578.1"/>
    <property type="molecule type" value="Genomic_DNA"/>
</dbReference>
<dbReference type="RefSeq" id="WP_124394506.1">
    <property type="nucleotide sequence ID" value="NZ_BHYM01000060.1"/>
</dbReference>
<evidence type="ECO:0000313" key="3">
    <source>
        <dbReference type="EMBL" id="GCE42578.1"/>
    </source>
</evidence>
<accession>A0A402CG24</accession>
<proteinExistence type="predicted"/>
<feature type="domain" description="ChsH2 C-terminal OB-fold" evidence="1">
    <location>
        <begin position="67"/>
        <end position="132"/>
    </location>
</feature>
<evidence type="ECO:0008006" key="5">
    <source>
        <dbReference type="Google" id="ProtNLM"/>
    </source>
</evidence>
<feature type="domain" description="ChsH2 rubredoxin-like zinc ribbon" evidence="2">
    <location>
        <begin position="31"/>
        <end position="62"/>
    </location>
</feature>
<evidence type="ECO:0000259" key="2">
    <source>
        <dbReference type="Pfam" id="PF12172"/>
    </source>
</evidence>
<dbReference type="Pfam" id="PF01796">
    <property type="entry name" value="OB_ChsH2_C"/>
    <property type="match status" value="1"/>
</dbReference>
<reference evidence="3 4" key="1">
    <citation type="submission" date="2018-11" db="EMBL/GenBank/DDBJ databases">
        <title>Microbial catabolism of amino acid.</title>
        <authorList>
            <person name="Hibi M."/>
            <person name="Ogawa J."/>
        </authorList>
    </citation>
    <scope>NUCLEOTIDE SEQUENCE [LARGE SCALE GENOMIC DNA]</scope>
    <source>
        <strain evidence="3 4">C31-06</strain>
    </source>
</reference>
<dbReference type="OrthoDB" id="7470921at2"/>
<dbReference type="PANTHER" id="PTHR34075:SF5">
    <property type="entry name" value="BLR3430 PROTEIN"/>
    <property type="match status" value="1"/>
</dbReference>
<organism evidence="3 4">
    <name type="scientific">Rhodococcus wratislaviensis</name>
    <name type="common">Tsukamurella wratislaviensis</name>
    <dbReference type="NCBI Taxonomy" id="44752"/>
    <lineage>
        <taxon>Bacteria</taxon>
        <taxon>Bacillati</taxon>
        <taxon>Actinomycetota</taxon>
        <taxon>Actinomycetes</taxon>
        <taxon>Mycobacteriales</taxon>
        <taxon>Nocardiaceae</taxon>
        <taxon>Rhodococcus</taxon>
    </lineage>
</organism>
<name>A0A402CG24_RHOWR</name>
<keyword evidence="4" id="KW-1185">Reference proteome</keyword>
<comment type="caution">
    <text evidence="3">The sequence shown here is derived from an EMBL/GenBank/DDBJ whole genome shotgun (WGS) entry which is preliminary data.</text>
</comment>
<dbReference type="InterPro" id="IPR012340">
    <property type="entry name" value="NA-bd_OB-fold"/>
</dbReference>
<sequence length="152" mass="16655">MTQKKVDDDELVALFPGEPITHDNAEHYRGRLRRELLVNRCDNCGSWHQPPKPICPECWSTSITPTPVDGAGAIFMAIFLHQGPLADGVDYSTPYPVVTVDLTSQPGIRFTSTVVGSPNEDITIGAPVVLDWITRGAVPFPVFRLATKDQAL</sequence>
<dbReference type="SUPFAM" id="SSF50249">
    <property type="entry name" value="Nucleic acid-binding proteins"/>
    <property type="match status" value="1"/>
</dbReference>
<gene>
    <name evidence="3" type="ORF">Rhow_006707</name>
</gene>